<sequence length="78" mass="8958">MYLMIQIYIRYTATPLPAFMEWIFGCQERWCGRARVVSSGERAAMKRMLFTAQIDLLGLASTTQRTQQSRAMTSDSNT</sequence>
<evidence type="ECO:0000313" key="2">
    <source>
        <dbReference type="Proteomes" id="UP000050794"/>
    </source>
</evidence>
<dbReference type="Proteomes" id="UP000050794">
    <property type="component" value="Unassembled WGS sequence"/>
</dbReference>
<evidence type="ECO:0000313" key="1">
    <source>
        <dbReference type="EMBL" id="VDM29041.1"/>
    </source>
</evidence>
<dbReference type="WBParaSite" id="TCNE_0000332401-mRNA-1">
    <property type="protein sequence ID" value="TCNE_0000332401-mRNA-1"/>
    <property type="gene ID" value="TCNE_0000332401"/>
</dbReference>
<evidence type="ECO:0000313" key="3">
    <source>
        <dbReference type="WBParaSite" id="TCNE_0000332401-mRNA-1"/>
    </source>
</evidence>
<accession>A0A183U4A4</accession>
<keyword evidence="2" id="KW-1185">Reference proteome</keyword>
<protein>
    <submittedName>
        <fullName evidence="3">Secreted protein</fullName>
    </submittedName>
</protein>
<proteinExistence type="predicted"/>
<organism evidence="2 3">
    <name type="scientific">Toxocara canis</name>
    <name type="common">Canine roundworm</name>
    <dbReference type="NCBI Taxonomy" id="6265"/>
    <lineage>
        <taxon>Eukaryota</taxon>
        <taxon>Metazoa</taxon>
        <taxon>Ecdysozoa</taxon>
        <taxon>Nematoda</taxon>
        <taxon>Chromadorea</taxon>
        <taxon>Rhabditida</taxon>
        <taxon>Spirurina</taxon>
        <taxon>Ascaridomorpha</taxon>
        <taxon>Ascaridoidea</taxon>
        <taxon>Toxocaridae</taxon>
        <taxon>Toxocara</taxon>
    </lineage>
</organism>
<dbReference type="AlphaFoldDB" id="A0A183U4A4"/>
<reference evidence="3" key="1">
    <citation type="submission" date="2016-06" db="UniProtKB">
        <authorList>
            <consortium name="WormBaseParasite"/>
        </authorList>
    </citation>
    <scope>IDENTIFICATION</scope>
</reference>
<dbReference type="EMBL" id="UYWY01004138">
    <property type="protein sequence ID" value="VDM29041.1"/>
    <property type="molecule type" value="Genomic_DNA"/>
</dbReference>
<name>A0A183U4A4_TOXCA</name>
<gene>
    <name evidence="1" type="ORF">TCNE_LOCUS3324</name>
</gene>
<reference evidence="1 2" key="2">
    <citation type="submission" date="2018-11" db="EMBL/GenBank/DDBJ databases">
        <authorList>
            <consortium name="Pathogen Informatics"/>
        </authorList>
    </citation>
    <scope>NUCLEOTIDE SEQUENCE [LARGE SCALE GENOMIC DNA]</scope>
</reference>